<name>A0ABV3T7E6_9GAMM</name>
<dbReference type="RefSeq" id="WP_367983886.1">
    <property type="nucleotide sequence ID" value="NZ_JBAKFF010000001.1"/>
</dbReference>
<accession>A0ABV3T7E6</accession>
<proteinExistence type="predicted"/>
<reference evidence="1 2" key="1">
    <citation type="submission" date="2024-02" db="EMBL/GenBank/DDBJ databases">
        <title>New especies of Spiribacter isolated from saline water.</title>
        <authorList>
            <person name="Leon M.J."/>
            <person name="De La Haba R."/>
            <person name="Sanchez-Porro C."/>
            <person name="Ventosa A."/>
        </authorList>
    </citation>
    <scope>NUCLEOTIDE SEQUENCE [LARGE SCALE GENOMIC DNA]</scope>
    <source>
        <strain evidence="2">ag22IC4-189</strain>
    </source>
</reference>
<protein>
    <submittedName>
        <fullName evidence="1">DUF5993 family protein</fullName>
    </submittedName>
</protein>
<dbReference type="EMBL" id="JBAKFF010000001">
    <property type="protein sequence ID" value="MEX0431122.1"/>
    <property type="molecule type" value="Genomic_DNA"/>
</dbReference>
<dbReference type="InterPro" id="IPR046035">
    <property type="entry name" value="DUF5993"/>
</dbReference>
<keyword evidence="2" id="KW-1185">Reference proteome</keyword>
<sequence length="51" mass="5618">MMVLPFLLVAIALGLAFFEKPGAGYVVWGGGVLWTLWLLNVHATDKLNLNF</sequence>
<evidence type="ECO:0000313" key="2">
    <source>
        <dbReference type="Proteomes" id="UP001556637"/>
    </source>
</evidence>
<dbReference type="Pfam" id="PF19455">
    <property type="entry name" value="DUF5993"/>
    <property type="match status" value="1"/>
</dbReference>
<gene>
    <name evidence="1" type="ORF">V6X30_06895</name>
</gene>
<organism evidence="1 2">
    <name type="scientific">Spiribacter insolitus</name>
    <dbReference type="NCBI Taxonomy" id="3122417"/>
    <lineage>
        <taxon>Bacteria</taxon>
        <taxon>Pseudomonadati</taxon>
        <taxon>Pseudomonadota</taxon>
        <taxon>Gammaproteobacteria</taxon>
        <taxon>Chromatiales</taxon>
        <taxon>Ectothiorhodospiraceae</taxon>
        <taxon>Spiribacter</taxon>
    </lineage>
</organism>
<dbReference type="Proteomes" id="UP001556637">
    <property type="component" value="Unassembled WGS sequence"/>
</dbReference>
<evidence type="ECO:0000313" key="1">
    <source>
        <dbReference type="EMBL" id="MEX0431122.1"/>
    </source>
</evidence>
<comment type="caution">
    <text evidence="1">The sequence shown here is derived from an EMBL/GenBank/DDBJ whole genome shotgun (WGS) entry which is preliminary data.</text>
</comment>